<name>A0A059PZ34_9POAL</name>
<organism evidence="2">
    <name type="scientific">Saccharum hybrid cultivar R570</name>
    <dbReference type="NCBI Taxonomy" id="131158"/>
    <lineage>
        <taxon>Eukaryota</taxon>
        <taxon>Viridiplantae</taxon>
        <taxon>Streptophyta</taxon>
        <taxon>Embryophyta</taxon>
        <taxon>Tracheophyta</taxon>
        <taxon>Spermatophyta</taxon>
        <taxon>Magnoliopsida</taxon>
        <taxon>Liliopsida</taxon>
        <taxon>Poales</taxon>
        <taxon>Poaceae</taxon>
        <taxon>PACMAD clade</taxon>
        <taxon>Panicoideae</taxon>
        <taxon>Andropogonodae</taxon>
        <taxon>Andropogoneae</taxon>
        <taxon>Saccharinae</taxon>
        <taxon>Saccharum</taxon>
        <taxon>Saccharum officinarum species complex</taxon>
    </lineage>
</organism>
<dbReference type="Pfam" id="PF10536">
    <property type="entry name" value="PMD"/>
    <property type="match status" value="1"/>
</dbReference>
<keyword evidence="2" id="KW-0808">Transferase</keyword>
<dbReference type="AlphaFoldDB" id="A0A059PZ34"/>
<dbReference type="PANTHER" id="PTHR46033:SF65">
    <property type="entry name" value="AMINOTRANSFERASE-LIKE PLANT MOBILE DOMAIN-CONTAINING PROTEIN"/>
    <property type="match status" value="1"/>
</dbReference>
<sequence>MGDPDPTDLINAEANRIPFKSQNFSLNLWKDTFRSWPKPTKGWKNWFLRVNRSMQVFWTERKIDQCIRLSIADIQKNESMMIAAAQFWSDTTNTFMFGHGPCAPTLADVYMLTGLDISTVDEGHIFGRKAEYIVNTRNIGGWTGYIQEYQKTGTVNQREHATFLNMWLEKFIFCGRSVGPTNAFLPAAELLANGVRFPLGRYLLSSTYHLLHQVSQKLILGEPIGNLGGPWWFVNMWLNAHMHKRLQWDLFAQEFPREIPEDYVLRDDEPATRPPLNFGEAIIVLPGTDANEDQIGRFFQTFYHGLPRDLRAWVPYIDEDNKFPLLFNFADSDLNQDNDLMMAIITPRAIPVNTFGSGKASHITYEFYNPSAVSRQLAFGQLSIKLCYADVIKPREIITTGTEWSRIVRLAPDADISNVDLSTWSPASFITESYK</sequence>
<evidence type="ECO:0000259" key="1">
    <source>
        <dbReference type="Pfam" id="PF10536"/>
    </source>
</evidence>
<keyword evidence="2" id="KW-0032">Aminotransferase</keyword>
<dbReference type="InterPro" id="IPR044824">
    <property type="entry name" value="MAIN-like"/>
</dbReference>
<dbReference type="GO" id="GO:0008483">
    <property type="term" value="F:transaminase activity"/>
    <property type="evidence" value="ECO:0007669"/>
    <property type="project" value="UniProtKB-KW"/>
</dbReference>
<proteinExistence type="predicted"/>
<protein>
    <submittedName>
        <fullName evidence="2">Aminotransferase</fullName>
    </submittedName>
</protein>
<gene>
    <name evidence="2" type="ORF">SHCRBa_032_N13_R_30</name>
</gene>
<dbReference type="EMBL" id="KF184773">
    <property type="protein sequence ID" value="AGT15983.1"/>
    <property type="molecule type" value="Genomic_DNA"/>
</dbReference>
<dbReference type="PANTHER" id="PTHR46033">
    <property type="entry name" value="PROTEIN MAIN-LIKE 2"/>
    <property type="match status" value="1"/>
</dbReference>
<dbReference type="GO" id="GO:0010073">
    <property type="term" value="P:meristem maintenance"/>
    <property type="evidence" value="ECO:0007669"/>
    <property type="project" value="InterPro"/>
</dbReference>
<reference evidence="2" key="1">
    <citation type="submission" date="2013-05" db="EMBL/GenBank/DDBJ databases">
        <title>Building the sugarcane genome for biotechnology and identifying evolutionary trends.</title>
        <authorList>
            <person name="De Setta N."/>
            <person name="Monteiro-Vitorello C.B."/>
            <person name="Metcalfe C.J."/>
            <person name="Cruz G.M.Q."/>
            <person name="Del Bem L.E."/>
            <person name="Vicentini R."/>
            <person name="Nogueira F.T.S."/>
            <person name="Campos R.A."/>
            <person name="Nunes S.L."/>
            <person name="Turrini P.C.G."/>
            <person name="Vieira A.P."/>
            <person name="Cruz E.A.O."/>
            <person name="Correa T.C.S."/>
            <person name="Hotta C.T."/>
            <person name="de Mello-Varani A."/>
            <person name="Vautrin S."/>
            <person name="Trindade A.S."/>
            <person name="Vilela M.M."/>
            <person name="Horta C.L."/>
            <person name="Sato P.M."/>
            <person name="de Andrade R.F."/>
            <person name="Nishiyama M.Y."/>
            <person name="Cardoso-Silva C.B."/>
            <person name="Scortecci K.C."/>
            <person name="Garcia A.A.F."/>
            <person name="Carneiro M.S."/>
            <person name="Kim C."/>
            <person name="Paterson A.H."/>
            <person name="Berges H."/>
            <person name="D'Hont A."/>
            <person name="de-Souza A.P."/>
            <person name="Souza G.M."/>
            <person name="Vincentz M."/>
            <person name="Kitajima J.P."/>
            <person name="Van Sluys M.-A."/>
        </authorList>
    </citation>
    <scope>NUCLEOTIDE SEQUENCE</scope>
</reference>
<feature type="domain" description="Aminotransferase-like plant mobile" evidence="1">
    <location>
        <begin position="63"/>
        <end position="244"/>
    </location>
</feature>
<evidence type="ECO:0000313" key="2">
    <source>
        <dbReference type="EMBL" id="AGT15983.1"/>
    </source>
</evidence>
<accession>A0A059PZ34</accession>
<dbReference type="InterPro" id="IPR019557">
    <property type="entry name" value="AminoTfrase-like_pln_mobile"/>
</dbReference>